<accession>A0AAN8XN80</accession>
<evidence type="ECO:0000256" key="1">
    <source>
        <dbReference type="SAM" id="MobiDB-lite"/>
    </source>
</evidence>
<feature type="compositionally biased region" description="Basic and acidic residues" evidence="1">
    <location>
        <begin position="29"/>
        <end position="49"/>
    </location>
</feature>
<proteinExistence type="predicted"/>
<gene>
    <name evidence="2" type="ORF">RUM43_004473</name>
</gene>
<sequence length="72" mass="8281">MRVELPAQREADNPPQGVPCLLRPLQVSEVKDGLSGREQSKKRERERETYTPLSDMPHAGTKRRIRTIDKNN</sequence>
<feature type="region of interest" description="Disordered" evidence="1">
    <location>
        <begin position="1"/>
        <end position="20"/>
    </location>
</feature>
<evidence type="ECO:0000313" key="3">
    <source>
        <dbReference type="Proteomes" id="UP001372834"/>
    </source>
</evidence>
<feature type="compositionally biased region" description="Basic and acidic residues" evidence="1">
    <location>
        <begin position="1"/>
        <end position="12"/>
    </location>
</feature>
<protein>
    <submittedName>
        <fullName evidence="2">Uncharacterized protein</fullName>
    </submittedName>
</protein>
<comment type="caution">
    <text evidence="2">The sequence shown here is derived from an EMBL/GenBank/DDBJ whole genome shotgun (WGS) entry which is preliminary data.</text>
</comment>
<reference evidence="2 3" key="1">
    <citation type="submission" date="2023-10" db="EMBL/GenBank/DDBJ databases">
        <title>Genomes of two closely related lineages of the louse Polyplax serrata with different host specificities.</title>
        <authorList>
            <person name="Martinu J."/>
            <person name="Tarabai H."/>
            <person name="Stefka J."/>
            <person name="Hypsa V."/>
        </authorList>
    </citation>
    <scope>NUCLEOTIDE SEQUENCE [LARGE SCALE GENOMIC DNA]</scope>
    <source>
        <strain evidence="2">HR10_N</strain>
    </source>
</reference>
<dbReference type="Proteomes" id="UP001372834">
    <property type="component" value="Unassembled WGS sequence"/>
</dbReference>
<evidence type="ECO:0000313" key="2">
    <source>
        <dbReference type="EMBL" id="KAK6642971.1"/>
    </source>
</evidence>
<organism evidence="2 3">
    <name type="scientific">Polyplax serrata</name>
    <name type="common">Common mouse louse</name>
    <dbReference type="NCBI Taxonomy" id="468196"/>
    <lineage>
        <taxon>Eukaryota</taxon>
        <taxon>Metazoa</taxon>
        <taxon>Ecdysozoa</taxon>
        <taxon>Arthropoda</taxon>
        <taxon>Hexapoda</taxon>
        <taxon>Insecta</taxon>
        <taxon>Pterygota</taxon>
        <taxon>Neoptera</taxon>
        <taxon>Paraneoptera</taxon>
        <taxon>Psocodea</taxon>
        <taxon>Troctomorpha</taxon>
        <taxon>Phthiraptera</taxon>
        <taxon>Anoplura</taxon>
        <taxon>Polyplacidae</taxon>
        <taxon>Polyplax</taxon>
    </lineage>
</organism>
<dbReference type="EMBL" id="JAWJWE010000002">
    <property type="protein sequence ID" value="KAK6642971.1"/>
    <property type="molecule type" value="Genomic_DNA"/>
</dbReference>
<feature type="region of interest" description="Disordered" evidence="1">
    <location>
        <begin position="29"/>
        <end position="72"/>
    </location>
</feature>
<name>A0AAN8XN80_POLSC</name>
<dbReference type="AlphaFoldDB" id="A0AAN8XN80"/>